<protein>
    <submittedName>
        <fullName evidence="2">Uncharacterized protein</fullName>
    </submittedName>
</protein>
<evidence type="ECO:0000256" key="1">
    <source>
        <dbReference type="SAM" id="MobiDB-lite"/>
    </source>
</evidence>
<proteinExistence type="predicted"/>
<evidence type="ECO:0000313" key="2">
    <source>
        <dbReference type="EMBL" id="MDQ0395985.1"/>
    </source>
</evidence>
<organism evidence="2 3">
    <name type="scientific">Labrys monachus</name>
    <dbReference type="NCBI Taxonomy" id="217067"/>
    <lineage>
        <taxon>Bacteria</taxon>
        <taxon>Pseudomonadati</taxon>
        <taxon>Pseudomonadota</taxon>
        <taxon>Alphaproteobacteria</taxon>
        <taxon>Hyphomicrobiales</taxon>
        <taxon>Xanthobacteraceae</taxon>
        <taxon>Labrys</taxon>
    </lineage>
</organism>
<dbReference type="PROSITE" id="PS50138">
    <property type="entry name" value="BRCA2_REPEAT"/>
    <property type="match status" value="1"/>
</dbReference>
<dbReference type="InterPro" id="IPR002093">
    <property type="entry name" value="BRCA2_repeat"/>
</dbReference>
<feature type="region of interest" description="Disordered" evidence="1">
    <location>
        <begin position="69"/>
        <end position="106"/>
    </location>
</feature>
<reference evidence="2 3" key="1">
    <citation type="submission" date="2023-07" db="EMBL/GenBank/DDBJ databases">
        <title>Genomic Encyclopedia of Type Strains, Phase IV (KMG-IV): sequencing the most valuable type-strain genomes for metagenomic binning, comparative biology and taxonomic classification.</title>
        <authorList>
            <person name="Goeker M."/>
        </authorList>
    </citation>
    <scope>NUCLEOTIDE SEQUENCE [LARGE SCALE GENOMIC DNA]</scope>
    <source>
        <strain evidence="2 3">DSM 5896</strain>
    </source>
</reference>
<evidence type="ECO:0000313" key="3">
    <source>
        <dbReference type="Proteomes" id="UP001237448"/>
    </source>
</evidence>
<feature type="compositionally biased region" description="Basic residues" evidence="1">
    <location>
        <begin position="90"/>
        <end position="99"/>
    </location>
</feature>
<dbReference type="Proteomes" id="UP001237448">
    <property type="component" value="Unassembled WGS sequence"/>
</dbReference>
<dbReference type="EMBL" id="JAUSVK010000001">
    <property type="protein sequence ID" value="MDQ0395985.1"/>
    <property type="molecule type" value="Genomic_DNA"/>
</dbReference>
<dbReference type="RefSeq" id="WP_307435521.1">
    <property type="nucleotide sequence ID" value="NZ_JAUSVK010000001.1"/>
</dbReference>
<keyword evidence="3" id="KW-1185">Reference proteome</keyword>
<name>A0ABU0FPL7_9HYPH</name>
<accession>A0ABU0FPL7</accession>
<sequence length="106" mass="11707">MAEIPSSPAAPVFTLVQAAQRLGTEAKPLANVARQHGFFTASGRDLFFTEAHLKALKALLKEKERAEKAAAARRKPKATFGIHESAELRKQRRRTKKRQVGKDAEA</sequence>
<comment type="caution">
    <text evidence="2">The sequence shown here is derived from an EMBL/GenBank/DDBJ whole genome shotgun (WGS) entry which is preliminary data.</text>
</comment>
<gene>
    <name evidence="2" type="ORF">J3R73_005777</name>
</gene>